<accession>A0A2K2FW96</accession>
<dbReference type="Pfam" id="PF04773">
    <property type="entry name" value="FecR"/>
    <property type="match status" value="1"/>
</dbReference>
<evidence type="ECO:0000313" key="5">
    <source>
        <dbReference type="Proteomes" id="UP000236327"/>
    </source>
</evidence>
<evidence type="ECO:0000313" key="4">
    <source>
        <dbReference type="EMBL" id="PNU03053.1"/>
    </source>
</evidence>
<evidence type="ECO:0008006" key="6">
    <source>
        <dbReference type="Google" id="ProtNLM"/>
    </source>
</evidence>
<gene>
    <name evidence="4" type="ORF">A8V01_25220</name>
</gene>
<dbReference type="PIRSF" id="PIRSF018266">
    <property type="entry name" value="FecR"/>
    <property type="match status" value="1"/>
</dbReference>
<keyword evidence="5" id="KW-1185">Reference proteome</keyword>
<dbReference type="InterPro" id="IPR032623">
    <property type="entry name" value="FecR_N"/>
</dbReference>
<dbReference type="Pfam" id="PF16220">
    <property type="entry name" value="DUF4880"/>
    <property type="match status" value="1"/>
</dbReference>
<dbReference type="PANTHER" id="PTHR30273:SF2">
    <property type="entry name" value="PROTEIN FECR"/>
    <property type="match status" value="1"/>
</dbReference>
<proteinExistence type="predicted"/>
<feature type="domain" description="FecR protein" evidence="2">
    <location>
        <begin position="134"/>
        <end position="226"/>
    </location>
</feature>
<sequence length="343" mass="37567">MTEASEYDARRADEEAVEWVILLREELGDADVRARFDAWLAASVINARAWADTAHAYDRAGDARPAHSPPVRAAEVRPVLPQGPVAYRRKRTGARTTQPKERRLPKPRTWIIGAAAACLAIITVPSLMVHVQADYLTGTAETRDVKLADGSFARLAPHSAIAVTYAANHRQVRLLKGEAWFDVRHDAARPFYVDANGVTTTVLGTAFDVRLDTDGVTTELARGRVRVDYAYAAPPVSEQLLPGQAVRVGFDGAVSRDSRPVEQVAAWRNRQILVRDRPATEVIDALRPWYSGVIIVRGDGFARQRVTGLYNAADPVEALKGLTQAYGGSVSTMTPWVIVLSSH</sequence>
<dbReference type="AlphaFoldDB" id="A0A2K2FW96"/>
<dbReference type="EMBL" id="LYMM01000061">
    <property type="protein sequence ID" value="PNU03053.1"/>
    <property type="molecule type" value="Genomic_DNA"/>
</dbReference>
<evidence type="ECO:0000259" key="3">
    <source>
        <dbReference type="Pfam" id="PF16220"/>
    </source>
</evidence>
<keyword evidence="1" id="KW-0472">Membrane</keyword>
<protein>
    <recommendedName>
        <fullName evidence="6">Iron dicitrate transport regulator FecR</fullName>
    </recommendedName>
</protein>
<dbReference type="GO" id="GO:0016989">
    <property type="term" value="F:sigma factor antagonist activity"/>
    <property type="evidence" value="ECO:0007669"/>
    <property type="project" value="TreeGrafter"/>
</dbReference>
<keyword evidence="1" id="KW-0812">Transmembrane</keyword>
<dbReference type="PANTHER" id="PTHR30273">
    <property type="entry name" value="PERIPLASMIC SIGNAL SENSOR AND SIGMA FACTOR ACTIVATOR FECR-RELATED"/>
    <property type="match status" value="1"/>
</dbReference>
<feature type="domain" description="FecR N-terminal" evidence="3">
    <location>
        <begin position="14"/>
        <end position="53"/>
    </location>
</feature>
<dbReference type="InterPro" id="IPR006860">
    <property type="entry name" value="FecR"/>
</dbReference>
<comment type="caution">
    <text evidence="4">The sequence shown here is derived from an EMBL/GenBank/DDBJ whole genome shotgun (WGS) entry which is preliminary data.</text>
</comment>
<organism evidence="4 5">
    <name type="scientific">Novosphingobium guangzhouense</name>
    <dbReference type="NCBI Taxonomy" id="1850347"/>
    <lineage>
        <taxon>Bacteria</taxon>
        <taxon>Pseudomonadati</taxon>
        <taxon>Pseudomonadota</taxon>
        <taxon>Alphaproteobacteria</taxon>
        <taxon>Sphingomonadales</taxon>
        <taxon>Sphingomonadaceae</taxon>
        <taxon>Novosphingobium</taxon>
    </lineage>
</organism>
<dbReference type="RefSeq" id="WP_103098145.1">
    <property type="nucleotide sequence ID" value="NZ_LYMM01000061.1"/>
</dbReference>
<dbReference type="OrthoDB" id="9798846at2"/>
<name>A0A2K2FW96_9SPHN</name>
<feature type="transmembrane region" description="Helical" evidence="1">
    <location>
        <begin position="110"/>
        <end position="129"/>
    </location>
</feature>
<dbReference type="Proteomes" id="UP000236327">
    <property type="component" value="Unassembled WGS sequence"/>
</dbReference>
<evidence type="ECO:0000256" key="1">
    <source>
        <dbReference type="SAM" id="Phobius"/>
    </source>
</evidence>
<evidence type="ECO:0000259" key="2">
    <source>
        <dbReference type="Pfam" id="PF04773"/>
    </source>
</evidence>
<dbReference type="InterPro" id="IPR012373">
    <property type="entry name" value="Ferrdict_sens_TM"/>
</dbReference>
<dbReference type="Gene3D" id="2.60.120.1440">
    <property type="match status" value="1"/>
</dbReference>
<keyword evidence="1" id="KW-1133">Transmembrane helix</keyword>
<reference evidence="4 5" key="1">
    <citation type="submission" date="2016-05" db="EMBL/GenBank/DDBJ databases">
        <title>Complete genome sequence of Novosphingobium guangzhouense SA925(T).</title>
        <authorList>
            <person name="Sha S."/>
        </authorList>
    </citation>
    <scope>NUCLEOTIDE SEQUENCE [LARGE SCALE GENOMIC DNA]</scope>
    <source>
        <strain evidence="4 5">SA925</strain>
    </source>
</reference>